<keyword evidence="3" id="KW-1185">Reference proteome</keyword>
<protein>
    <submittedName>
        <fullName evidence="2">Uncharacterized protein</fullName>
    </submittedName>
</protein>
<comment type="caution">
    <text evidence="2">The sequence shown here is derived from an EMBL/GenBank/DDBJ whole genome shotgun (WGS) entry which is preliminary data.</text>
</comment>
<reference evidence="2 3" key="1">
    <citation type="submission" date="2024-08" db="EMBL/GenBank/DDBJ databases">
        <title>Insights into the chromosomal genome structure of Flemingia macrophylla.</title>
        <authorList>
            <person name="Ding Y."/>
            <person name="Zhao Y."/>
            <person name="Bi W."/>
            <person name="Wu M."/>
            <person name="Zhao G."/>
            <person name="Gong Y."/>
            <person name="Li W."/>
            <person name="Zhang P."/>
        </authorList>
    </citation>
    <scope>NUCLEOTIDE SEQUENCE [LARGE SCALE GENOMIC DNA]</scope>
    <source>
        <strain evidence="2">DYQJB</strain>
        <tissue evidence="2">Leaf</tissue>
    </source>
</reference>
<evidence type="ECO:0000313" key="2">
    <source>
        <dbReference type="EMBL" id="KAL2318411.1"/>
    </source>
</evidence>
<gene>
    <name evidence="2" type="ORF">Fmac_032287</name>
</gene>
<dbReference type="Proteomes" id="UP001603857">
    <property type="component" value="Unassembled WGS sequence"/>
</dbReference>
<accession>A0ABD1L4H5</accession>
<proteinExistence type="predicted"/>
<evidence type="ECO:0000256" key="1">
    <source>
        <dbReference type="SAM" id="MobiDB-lite"/>
    </source>
</evidence>
<sequence>MTSFLETLVIVSHSPRKENEICKEEENEYSNRLETTLDRRPSSRDKTGNLEENS</sequence>
<dbReference type="EMBL" id="JBGMDY010000011">
    <property type="protein sequence ID" value="KAL2318411.1"/>
    <property type="molecule type" value="Genomic_DNA"/>
</dbReference>
<dbReference type="AlphaFoldDB" id="A0ABD1L4H5"/>
<organism evidence="2 3">
    <name type="scientific">Flemingia macrophylla</name>
    <dbReference type="NCBI Taxonomy" id="520843"/>
    <lineage>
        <taxon>Eukaryota</taxon>
        <taxon>Viridiplantae</taxon>
        <taxon>Streptophyta</taxon>
        <taxon>Embryophyta</taxon>
        <taxon>Tracheophyta</taxon>
        <taxon>Spermatophyta</taxon>
        <taxon>Magnoliopsida</taxon>
        <taxon>eudicotyledons</taxon>
        <taxon>Gunneridae</taxon>
        <taxon>Pentapetalae</taxon>
        <taxon>rosids</taxon>
        <taxon>fabids</taxon>
        <taxon>Fabales</taxon>
        <taxon>Fabaceae</taxon>
        <taxon>Papilionoideae</taxon>
        <taxon>50 kb inversion clade</taxon>
        <taxon>NPAAA clade</taxon>
        <taxon>indigoferoid/millettioid clade</taxon>
        <taxon>Phaseoleae</taxon>
        <taxon>Flemingia</taxon>
    </lineage>
</organism>
<name>A0ABD1L4H5_9FABA</name>
<evidence type="ECO:0000313" key="3">
    <source>
        <dbReference type="Proteomes" id="UP001603857"/>
    </source>
</evidence>
<feature type="region of interest" description="Disordered" evidence="1">
    <location>
        <begin position="16"/>
        <end position="54"/>
    </location>
</feature>